<dbReference type="EMBL" id="JAGTXO010000058">
    <property type="protein sequence ID" value="KAG8458014.1"/>
    <property type="molecule type" value="Genomic_DNA"/>
</dbReference>
<evidence type="ECO:0000313" key="1">
    <source>
        <dbReference type="EMBL" id="KAG8458014.1"/>
    </source>
</evidence>
<evidence type="ECO:0000313" key="2">
    <source>
        <dbReference type="Proteomes" id="UP000751190"/>
    </source>
</evidence>
<reference evidence="1" key="1">
    <citation type="submission" date="2021-05" db="EMBL/GenBank/DDBJ databases">
        <title>The genome of the haptophyte Pavlova lutheri (Diacronema luteri, Pavlovales) - a model for lipid biosynthesis in eukaryotic algae.</title>
        <authorList>
            <person name="Hulatt C.J."/>
            <person name="Posewitz M.C."/>
        </authorList>
    </citation>
    <scope>NUCLEOTIDE SEQUENCE</scope>
    <source>
        <strain evidence="1">NIVA-4/92</strain>
    </source>
</reference>
<proteinExistence type="predicted"/>
<dbReference type="AlphaFoldDB" id="A0A8J5XA40"/>
<keyword evidence="2" id="KW-1185">Reference proteome</keyword>
<dbReference type="Proteomes" id="UP000751190">
    <property type="component" value="Unassembled WGS sequence"/>
</dbReference>
<protein>
    <submittedName>
        <fullName evidence="1">Uncharacterized protein</fullName>
    </submittedName>
</protein>
<comment type="caution">
    <text evidence="1">The sequence shown here is derived from an EMBL/GenBank/DDBJ whole genome shotgun (WGS) entry which is preliminary data.</text>
</comment>
<name>A0A8J5XA40_DIALT</name>
<gene>
    <name evidence="1" type="ORF">KFE25_007221</name>
</gene>
<accession>A0A8J5XA40</accession>
<sequence>MLMLLPGFGFLDTLDVPDDMKMNDDYHVDEWTDGSGVYHKHVTEVITFGNLAGALDALDAPTDGFDDLEVIDASGAVPAGEGGVEARLPLVPPPLAKGLKLTRAPF</sequence>
<organism evidence="1 2">
    <name type="scientific">Diacronema lutheri</name>
    <name type="common">Unicellular marine alga</name>
    <name type="synonym">Monochrysis lutheri</name>
    <dbReference type="NCBI Taxonomy" id="2081491"/>
    <lineage>
        <taxon>Eukaryota</taxon>
        <taxon>Haptista</taxon>
        <taxon>Haptophyta</taxon>
        <taxon>Pavlovophyceae</taxon>
        <taxon>Pavlovales</taxon>
        <taxon>Pavlovaceae</taxon>
        <taxon>Diacronema</taxon>
    </lineage>
</organism>